<protein>
    <submittedName>
        <fullName evidence="2">Uncharacterized protein</fullName>
    </submittedName>
</protein>
<dbReference type="AlphaFoldDB" id="A0A1V9YF69"/>
<dbReference type="OrthoDB" id="182527at2759"/>
<dbReference type="Proteomes" id="UP000243579">
    <property type="component" value="Unassembled WGS sequence"/>
</dbReference>
<evidence type="ECO:0000313" key="2">
    <source>
        <dbReference type="EMBL" id="OQR84360.1"/>
    </source>
</evidence>
<keyword evidence="1" id="KW-0472">Membrane</keyword>
<comment type="caution">
    <text evidence="2">The sequence shown here is derived from an EMBL/GenBank/DDBJ whole genome shotgun (WGS) entry which is preliminary data.</text>
</comment>
<reference evidence="2 3" key="1">
    <citation type="journal article" date="2014" name="Genome Biol. Evol.">
        <title>The secreted proteins of Achlya hypogyna and Thraustotheca clavata identify the ancestral oomycete secretome and reveal gene acquisitions by horizontal gene transfer.</title>
        <authorList>
            <person name="Misner I."/>
            <person name="Blouin N."/>
            <person name="Leonard G."/>
            <person name="Richards T.A."/>
            <person name="Lane C.E."/>
        </authorList>
    </citation>
    <scope>NUCLEOTIDE SEQUENCE [LARGE SCALE GENOMIC DNA]</scope>
    <source>
        <strain evidence="2 3">ATCC 48635</strain>
    </source>
</reference>
<accession>A0A1V9YF69</accession>
<feature type="transmembrane region" description="Helical" evidence="1">
    <location>
        <begin position="155"/>
        <end position="175"/>
    </location>
</feature>
<feature type="transmembrane region" description="Helical" evidence="1">
    <location>
        <begin position="6"/>
        <end position="24"/>
    </location>
</feature>
<organism evidence="2 3">
    <name type="scientific">Achlya hypogyna</name>
    <name type="common">Oomycete</name>
    <name type="synonym">Protoachlya hypogyna</name>
    <dbReference type="NCBI Taxonomy" id="1202772"/>
    <lineage>
        <taxon>Eukaryota</taxon>
        <taxon>Sar</taxon>
        <taxon>Stramenopiles</taxon>
        <taxon>Oomycota</taxon>
        <taxon>Saprolegniomycetes</taxon>
        <taxon>Saprolegniales</taxon>
        <taxon>Achlyaceae</taxon>
        <taxon>Achlya</taxon>
    </lineage>
</organism>
<feature type="transmembrane region" description="Helical" evidence="1">
    <location>
        <begin position="76"/>
        <end position="94"/>
    </location>
</feature>
<keyword evidence="1" id="KW-1133">Transmembrane helix</keyword>
<evidence type="ECO:0000313" key="3">
    <source>
        <dbReference type="Proteomes" id="UP000243579"/>
    </source>
</evidence>
<keyword evidence="1" id="KW-0812">Transmembrane</keyword>
<dbReference type="EMBL" id="JNBR01001883">
    <property type="protein sequence ID" value="OQR84360.1"/>
    <property type="molecule type" value="Genomic_DNA"/>
</dbReference>
<name>A0A1V9YF69_ACHHY</name>
<keyword evidence="3" id="KW-1185">Reference proteome</keyword>
<evidence type="ECO:0000256" key="1">
    <source>
        <dbReference type="SAM" id="Phobius"/>
    </source>
</evidence>
<sequence length="306" mass="34102">MLTSAVTLWLTVLYLLLLQIRYLWFSRICSVPVHMSKNAMGVAILAVAYWGNANFQTLTIYLAHNPSYDTVNPLQGPAQLASIVGIMTGTLIQIWFNPRLVTQTELLFVASVVNWILVFVLEAFVFPYQSSDVPISCGVSTSSNCFLYDGIPHSWYLSGVIATGVGLIAIAAIYIHEVQSPHDRHISKTNSVLRYLNVTCFRGVVTTMHGCTGVNPRGELTVDHGILLVKNMFQVSTKVISRTSNAYYCLLFELLPTHRLRCLYSQLVGSVLTIHVKEQVIICRSSYMHLLEMGLLDTDPVHGYLS</sequence>
<gene>
    <name evidence="2" type="ORF">ACHHYP_13484</name>
</gene>
<feature type="transmembrane region" description="Helical" evidence="1">
    <location>
        <begin position="106"/>
        <end position="126"/>
    </location>
</feature>
<proteinExistence type="predicted"/>
<feature type="transmembrane region" description="Helical" evidence="1">
    <location>
        <begin position="44"/>
        <end position="64"/>
    </location>
</feature>